<organism evidence="8 9">
    <name type="scientific">Rossellomorea vietnamensis</name>
    <dbReference type="NCBI Taxonomy" id="218284"/>
    <lineage>
        <taxon>Bacteria</taxon>
        <taxon>Bacillati</taxon>
        <taxon>Bacillota</taxon>
        <taxon>Bacilli</taxon>
        <taxon>Bacillales</taxon>
        <taxon>Bacillaceae</taxon>
        <taxon>Rossellomorea</taxon>
    </lineage>
</organism>
<accession>A0A5D4MEA7</accession>
<dbReference type="PANTHER" id="PTHR11819">
    <property type="entry name" value="SOLUTE CARRIER FAMILY 5"/>
    <property type="match status" value="1"/>
</dbReference>
<dbReference type="Proteomes" id="UP000325182">
    <property type="component" value="Unassembled WGS sequence"/>
</dbReference>
<dbReference type="NCBIfam" id="NF007790">
    <property type="entry name" value="PRK10484.1"/>
    <property type="match status" value="1"/>
</dbReference>
<keyword evidence="4 7" id="KW-1133">Transmembrane helix</keyword>
<feature type="transmembrane region" description="Helical" evidence="7">
    <location>
        <begin position="330"/>
        <end position="363"/>
    </location>
</feature>
<proteinExistence type="inferred from homology"/>
<gene>
    <name evidence="8" type="ORF">FZC84_09260</name>
</gene>
<feature type="transmembrane region" description="Helical" evidence="7">
    <location>
        <begin position="537"/>
        <end position="566"/>
    </location>
</feature>
<dbReference type="EMBL" id="VTEG01000004">
    <property type="protein sequence ID" value="TYR99981.1"/>
    <property type="molecule type" value="Genomic_DNA"/>
</dbReference>
<feature type="transmembrane region" description="Helical" evidence="7">
    <location>
        <begin position="244"/>
        <end position="263"/>
    </location>
</feature>
<name>A0A5D4MEA7_9BACI</name>
<evidence type="ECO:0000256" key="4">
    <source>
        <dbReference type="ARBA" id="ARBA00022989"/>
    </source>
</evidence>
<dbReference type="PROSITE" id="PS50283">
    <property type="entry name" value="NA_SOLUT_SYMP_3"/>
    <property type="match status" value="1"/>
</dbReference>
<feature type="transmembrane region" description="Helical" evidence="7">
    <location>
        <begin position="284"/>
        <end position="310"/>
    </location>
</feature>
<comment type="caution">
    <text evidence="8">The sequence shown here is derived from an EMBL/GenBank/DDBJ whole genome shotgun (WGS) entry which is preliminary data.</text>
</comment>
<reference evidence="8 9" key="1">
    <citation type="submission" date="2019-08" db="EMBL/GenBank/DDBJ databases">
        <title>Bacillus genomes from the desert of Cuatro Cienegas, Coahuila.</title>
        <authorList>
            <person name="Olmedo-Alvarez G."/>
        </authorList>
    </citation>
    <scope>NUCLEOTIDE SEQUENCE [LARGE SCALE GENOMIC DNA]</scope>
    <source>
        <strain evidence="8 9">CH128b_4D</strain>
    </source>
</reference>
<dbReference type="GO" id="GO:0005886">
    <property type="term" value="C:plasma membrane"/>
    <property type="evidence" value="ECO:0007669"/>
    <property type="project" value="TreeGrafter"/>
</dbReference>
<dbReference type="InterPro" id="IPR001734">
    <property type="entry name" value="Na/solute_symporter"/>
</dbReference>
<dbReference type="Gene3D" id="1.20.1730.10">
    <property type="entry name" value="Sodium/glucose cotransporter"/>
    <property type="match status" value="1"/>
</dbReference>
<feature type="transmembrane region" description="Helical" evidence="7">
    <location>
        <begin position="469"/>
        <end position="490"/>
    </location>
</feature>
<evidence type="ECO:0000256" key="2">
    <source>
        <dbReference type="ARBA" id="ARBA00006434"/>
    </source>
</evidence>
<dbReference type="InterPro" id="IPR038377">
    <property type="entry name" value="Na/Glc_symporter_sf"/>
</dbReference>
<evidence type="ECO:0000256" key="3">
    <source>
        <dbReference type="ARBA" id="ARBA00022692"/>
    </source>
</evidence>
<dbReference type="Pfam" id="PF00474">
    <property type="entry name" value="SSF"/>
    <property type="match status" value="1"/>
</dbReference>
<feature type="transmembrane region" description="Helical" evidence="7">
    <location>
        <begin position="194"/>
        <end position="214"/>
    </location>
</feature>
<dbReference type="GO" id="GO:0005412">
    <property type="term" value="F:D-glucose:sodium symporter activity"/>
    <property type="evidence" value="ECO:0007669"/>
    <property type="project" value="TreeGrafter"/>
</dbReference>
<evidence type="ECO:0000256" key="7">
    <source>
        <dbReference type="SAM" id="Phobius"/>
    </source>
</evidence>
<feature type="transmembrane region" description="Helical" evidence="7">
    <location>
        <begin position="37"/>
        <end position="58"/>
    </location>
</feature>
<evidence type="ECO:0000313" key="8">
    <source>
        <dbReference type="EMBL" id="TYR99981.1"/>
    </source>
</evidence>
<evidence type="ECO:0000256" key="6">
    <source>
        <dbReference type="RuleBase" id="RU362091"/>
    </source>
</evidence>
<feature type="transmembrane region" description="Helical" evidence="7">
    <location>
        <begin position="510"/>
        <end position="531"/>
    </location>
</feature>
<feature type="transmembrane region" description="Helical" evidence="7">
    <location>
        <begin position="78"/>
        <end position="101"/>
    </location>
</feature>
<evidence type="ECO:0000313" key="9">
    <source>
        <dbReference type="Proteomes" id="UP000325182"/>
    </source>
</evidence>
<keyword evidence="5 7" id="KW-0472">Membrane</keyword>
<keyword evidence="3 7" id="KW-0812">Transmembrane</keyword>
<comment type="similarity">
    <text evidence="2 6">Belongs to the sodium:solute symporter (SSF) (TC 2.A.21) family.</text>
</comment>
<protein>
    <submittedName>
        <fullName evidence="8">Solute:sodium symporter family transporter</fullName>
    </submittedName>
</protein>
<feature type="transmembrane region" description="Helical" evidence="7">
    <location>
        <begin position="6"/>
        <end position="25"/>
    </location>
</feature>
<dbReference type="RefSeq" id="WP_148953672.1">
    <property type="nucleotide sequence ID" value="NZ_VTEG01000004.1"/>
</dbReference>
<dbReference type="CDD" id="cd10328">
    <property type="entry name" value="SLC5sbd_YidK"/>
    <property type="match status" value="1"/>
</dbReference>
<feature type="transmembrane region" description="Helical" evidence="7">
    <location>
        <begin position="409"/>
        <end position="430"/>
    </location>
</feature>
<evidence type="ECO:0000256" key="5">
    <source>
        <dbReference type="ARBA" id="ARBA00023136"/>
    </source>
</evidence>
<dbReference type="AlphaFoldDB" id="A0A5D4MEA7"/>
<sequence>MFSGLTFTIISCLFFMGLVAWISYIKTKGSVNDSDGYFLAGRGLTGTFIAGSLLLTNLSAEQLVGLNGQAFRTNLTNMAWEVTAAFAIIIMAIYLLPKYLGRSFTTLPEFLSQRYDEGVRKYTVILFMLGYVFVTIPSMLYSGALAVLKLFDVPELLGISYSQSVWLVIWVIGIIGAVYAIFGGLKAVAVSDTINGIGLLIIGVLVPVLGFFALGEGNLIGGMKEIATTNPEKLNSIGSSEDSVPFSTIFTGMIFANLFYWATNQYVIQRTLGAKNLAEGQKGVIFSGFYKLLVPFMMMIPGVIAFHLYGDSLRSVDLAYPTLIANILPSYLTGFFLAVLLGAVLSSFNSLLNSAATLFALDIYKPHFNKEANDQQLISVSKKFGILLAIISMSISPMLMNATEGLWDLIRRFTGFFNIPIVVILLVGVLSKRIPSLAAKTVIIFHVITYYMLVWGTNQLFGFELGINFIHIYGILFTIEVLMMIVIGRLKPLEKAYHYQADSKVAMTPWKYALPMSISLLASVAVVYVIFSPIGLAYSYGIVSAGFWPIIIGIVTAAVLLIVYALKHWNKKYAGYLERGYSNKKTNPIKKTINKLKPALSSENEN</sequence>
<feature type="transmembrane region" description="Helical" evidence="7">
    <location>
        <begin position="122"/>
        <end position="144"/>
    </location>
</feature>
<feature type="transmembrane region" description="Helical" evidence="7">
    <location>
        <begin position="384"/>
        <end position="403"/>
    </location>
</feature>
<dbReference type="PANTHER" id="PTHR11819:SF195">
    <property type="entry name" value="SODIUM_GLUCOSE COTRANSPORTER 4"/>
    <property type="match status" value="1"/>
</dbReference>
<comment type="subcellular location">
    <subcellularLocation>
        <location evidence="1">Membrane</location>
        <topology evidence="1">Multi-pass membrane protein</topology>
    </subcellularLocation>
</comment>
<feature type="transmembrane region" description="Helical" evidence="7">
    <location>
        <begin position="437"/>
        <end position="457"/>
    </location>
</feature>
<evidence type="ECO:0000256" key="1">
    <source>
        <dbReference type="ARBA" id="ARBA00004141"/>
    </source>
</evidence>
<dbReference type="NCBIfam" id="TIGR00813">
    <property type="entry name" value="sss"/>
    <property type="match status" value="1"/>
</dbReference>
<feature type="transmembrane region" description="Helical" evidence="7">
    <location>
        <begin position="164"/>
        <end position="182"/>
    </location>
</feature>